<evidence type="ECO:0000259" key="4">
    <source>
        <dbReference type="SMART" id="SM00602"/>
    </source>
</evidence>
<evidence type="ECO:0000313" key="5">
    <source>
        <dbReference type="EMBL" id="GBG73819.1"/>
    </source>
</evidence>
<evidence type="ECO:0000256" key="3">
    <source>
        <dbReference type="SAM" id="Phobius"/>
    </source>
</evidence>
<evidence type="ECO:0000313" key="6">
    <source>
        <dbReference type="Proteomes" id="UP000265515"/>
    </source>
</evidence>
<organism evidence="5 6">
    <name type="scientific">Chara braunii</name>
    <name type="common">Braun's stonewort</name>
    <dbReference type="NCBI Taxonomy" id="69332"/>
    <lineage>
        <taxon>Eukaryota</taxon>
        <taxon>Viridiplantae</taxon>
        <taxon>Streptophyta</taxon>
        <taxon>Charophyceae</taxon>
        <taxon>Charales</taxon>
        <taxon>Characeae</taxon>
        <taxon>Chara</taxon>
    </lineage>
</organism>
<dbReference type="OrthoDB" id="443634at2759"/>
<feature type="transmembrane region" description="Helical" evidence="3">
    <location>
        <begin position="594"/>
        <end position="621"/>
    </location>
</feature>
<dbReference type="AlphaFoldDB" id="A0A388KUU6"/>
<dbReference type="EMBL" id="BFEA01000190">
    <property type="protein sequence ID" value="GBG73819.1"/>
    <property type="molecule type" value="Genomic_DNA"/>
</dbReference>
<dbReference type="Gene3D" id="2.10.70.80">
    <property type="match status" value="1"/>
</dbReference>
<dbReference type="GO" id="GO:0005794">
    <property type="term" value="C:Golgi apparatus"/>
    <property type="evidence" value="ECO:0007669"/>
    <property type="project" value="TreeGrafter"/>
</dbReference>
<dbReference type="InterPro" id="IPR050310">
    <property type="entry name" value="VPS10-sortilin"/>
</dbReference>
<dbReference type="Pfam" id="PF15902">
    <property type="entry name" value="Sortilin-Vps10"/>
    <property type="match status" value="1"/>
</dbReference>
<dbReference type="SUPFAM" id="SSF110296">
    <property type="entry name" value="Oligoxyloglucan reducing end-specific cellobiohydrolase"/>
    <property type="match status" value="1"/>
</dbReference>
<accession>A0A388KUU6</accession>
<dbReference type="GO" id="GO:0016020">
    <property type="term" value="C:membrane"/>
    <property type="evidence" value="ECO:0007669"/>
    <property type="project" value="InterPro"/>
</dbReference>
<dbReference type="Gene3D" id="3.30.60.270">
    <property type="match status" value="1"/>
</dbReference>
<dbReference type="Proteomes" id="UP000265515">
    <property type="component" value="Unassembled WGS sequence"/>
</dbReference>
<comment type="caution">
    <text evidence="5">The sequence shown here is derived from an EMBL/GenBank/DDBJ whole genome shotgun (WGS) entry which is preliminary data.</text>
</comment>
<dbReference type="Pfam" id="PF15901">
    <property type="entry name" value="Sortilin_C"/>
    <property type="match status" value="1"/>
</dbReference>
<dbReference type="GO" id="GO:0006892">
    <property type="term" value="P:post-Golgi vesicle-mediated transport"/>
    <property type="evidence" value="ECO:0007669"/>
    <property type="project" value="TreeGrafter"/>
</dbReference>
<evidence type="ECO:0000256" key="2">
    <source>
        <dbReference type="ARBA" id="ARBA00023180"/>
    </source>
</evidence>
<dbReference type="InterPro" id="IPR006581">
    <property type="entry name" value="VPS10"/>
</dbReference>
<protein>
    <recommendedName>
        <fullName evidence="4">VPS10 domain-containing protein</fullName>
    </recommendedName>
</protein>
<feature type="domain" description="VPS10" evidence="4">
    <location>
        <begin position="1"/>
        <end position="591"/>
    </location>
</feature>
<gene>
    <name evidence="5" type="ORF">CBR_g17157</name>
</gene>
<dbReference type="InterPro" id="IPR031778">
    <property type="entry name" value="Sortilin_N"/>
</dbReference>
<dbReference type="Gramene" id="GBG73819">
    <property type="protein sequence ID" value="GBG73819"/>
    <property type="gene ID" value="CBR_g17157"/>
</dbReference>
<dbReference type="PANTHER" id="PTHR12106:SF27">
    <property type="entry name" value="SORTILIN-RELATED RECEPTOR"/>
    <property type="match status" value="1"/>
</dbReference>
<reference evidence="5 6" key="1">
    <citation type="journal article" date="2018" name="Cell">
        <title>The Chara Genome: Secondary Complexity and Implications for Plant Terrestrialization.</title>
        <authorList>
            <person name="Nishiyama T."/>
            <person name="Sakayama H."/>
            <person name="Vries J.D."/>
            <person name="Buschmann H."/>
            <person name="Saint-Marcoux D."/>
            <person name="Ullrich K.K."/>
            <person name="Haas F.B."/>
            <person name="Vanderstraeten L."/>
            <person name="Becker D."/>
            <person name="Lang D."/>
            <person name="Vosolsobe S."/>
            <person name="Rombauts S."/>
            <person name="Wilhelmsson P.K.I."/>
            <person name="Janitza P."/>
            <person name="Kern R."/>
            <person name="Heyl A."/>
            <person name="Rumpler F."/>
            <person name="Villalobos L.I.A.C."/>
            <person name="Clay J.M."/>
            <person name="Skokan R."/>
            <person name="Toyoda A."/>
            <person name="Suzuki Y."/>
            <person name="Kagoshima H."/>
            <person name="Schijlen E."/>
            <person name="Tajeshwar N."/>
            <person name="Catarino B."/>
            <person name="Hetherington A.J."/>
            <person name="Saltykova A."/>
            <person name="Bonnot C."/>
            <person name="Breuninger H."/>
            <person name="Symeonidi A."/>
            <person name="Radhakrishnan G.V."/>
            <person name="Van Nieuwerburgh F."/>
            <person name="Deforce D."/>
            <person name="Chang C."/>
            <person name="Karol K.G."/>
            <person name="Hedrich R."/>
            <person name="Ulvskov P."/>
            <person name="Glockner G."/>
            <person name="Delwiche C.F."/>
            <person name="Petrasek J."/>
            <person name="Van de Peer Y."/>
            <person name="Friml J."/>
            <person name="Beilby M."/>
            <person name="Dolan L."/>
            <person name="Kohara Y."/>
            <person name="Sugano S."/>
            <person name="Fujiyama A."/>
            <person name="Delaux P.-M."/>
            <person name="Quint M."/>
            <person name="TheiBen G."/>
            <person name="Hagemann M."/>
            <person name="Harholt J."/>
            <person name="Dunand C."/>
            <person name="Zachgo S."/>
            <person name="Langdale J."/>
            <person name="Maumus F."/>
            <person name="Straeten D.V.D."/>
            <person name="Gould S.B."/>
            <person name="Rensing S.A."/>
        </authorList>
    </citation>
    <scope>NUCLEOTIDE SEQUENCE [LARGE SCALE GENOMIC DNA]</scope>
    <source>
        <strain evidence="5 6">S276</strain>
    </source>
</reference>
<sequence length="666" mass="75144">MVKGPAGHLGLVTIRMHPEEPDWILVMARRWSCWARDSDNQYCADDLFLTQDFGRTWRNLTEESQGRILSFVDFDWGWNKKMPGRSGLPTYTKETILAAVYEAREDVEKHFRSTGPTSGGWDKFVDFVHSNDFFKTHFTKSVPCGNQFEIMDGKLFLAVADQCDQSTKGKPGGVKLKISEDYGKTFTDACFPEPLTERGYSVVHVHNSSVFVNVDYSENVQGTHFGSMYVSDSNFTLFSLSMRRTARSSGSAVDFSSIQKHTRTGNFEDGEMRLRSKITFNNGGRWEYLKAPGVDSEKKPISCRLEDGCSLHLHGPTSWEGMSDLPGFAFVYSHTSTPGIVMSTGNVGQYLYENKEVNTYLSRDGAQTWEEVAKGPHIYEFGDQGGVIIMAKHHLQGSTPVIKYSLDEGLTWGNVSTGEEIKVYNIRVEPDNVGKKFIVEGGVSELFGLLEQATLVTLDFSTGYEHYTHCTEADYETWSPSEQHCLLGLNYTMWRQKRTSVCWNGPDYKRPEPSAAPCNCQPDDYACDFGMEFDQATAKCQVINGFRRDMCPLVNNGYYTYSKSNQRIVPGDMCRNPADIGKYRSTPPRSRHAFFSSLGTVVASCLLVLVILFGAVLFMAYRGYLPEGVLEQVPPLLRFRYQNLRGNFQSLTDDFGLGDEDEREMR</sequence>
<keyword evidence="6" id="KW-1185">Reference proteome</keyword>
<proteinExistence type="predicted"/>
<keyword evidence="3" id="KW-0812">Transmembrane</keyword>
<keyword evidence="2" id="KW-0325">Glycoprotein</keyword>
<dbReference type="SMART" id="SM00602">
    <property type="entry name" value="VPS10"/>
    <property type="match status" value="1"/>
</dbReference>
<keyword evidence="1" id="KW-0677">Repeat</keyword>
<name>A0A388KUU6_CHABU</name>
<dbReference type="InterPro" id="IPR031777">
    <property type="entry name" value="Sortilin_C"/>
</dbReference>
<dbReference type="STRING" id="69332.A0A388KUU6"/>
<keyword evidence="3" id="KW-1133">Transmembrane helix</keyword>
<dbReference type="PANTHER" id="PTHR12106">
    <property type="entry name" value="SORTILIN RELATED"/>
    <property type="match status" value="1"/>
</dbReference>
<keyword evidence="3" id="KW-0472">Membrane</keyword>
<evidence type="ECO:0000256" key="1">
    <source>
        <dbReference type="ARBA" id="ARBA00022737"/>
    </source>
</evidence>